<evidence type="ECO:0000256" key="10">
    <source>
        <dbReference type="ARBA" id="ARBA00023303"/>
    </source>
</evidence>
<reference evidence="15" key="1">
    <citation type="journal article" date="2013" name="Proc. Natl. Acad. Sci. U.S.A.">
        <title>Improving the coverage of the cyanobacterial phylum using diversity-driven genome sequencing.</title>
        <authorList>
            <person name="Shih P.M."/>
            <person name="Wu D."/>
            <person name="Latifi A."/>
            <person name="Axen S.D."/>
            <person name="Fewer D.P."/>
            <person name="Talla E."/>
            <person name="Calteau A."/>
            <person name="Cai F."/>
            <person name="Tandeau de Marsac N."/>
            <person name="Rippka R."/>
            <person name="Herdman M."/>
            <person name="Sivonen K."/>
            <person name="Coursin T."/>
            <person name="Laurent T."/>
            <person name="Goodwin L."/>
            <person name="Nolan M."/>
            <person name="Davenport K.W."/>
            <person name="Han C.S."/>
            <person name="Rubin E.M."/>
            <person name="Eisen J.A."/>
            <person name="Woyke T."/>
            <person name="Gugger M."/>
            <person name="Kerfeld C.A."/>
        </authorList>
    </citation>
    <scope>NUCLEOTIDE SEQUENCE [LARGE SCALE GENOMIC DNA]</scope>
    <source>
        <strain evidence="15">ATCC 29371 / PCC 7437</strain>
    </source>
</reference>
<dbReference type="RefSeq" id="WP_015194037.1">
    <property type="nucleotide sequence ID" value="NC_019748.1"/>
</dbReference>
<dbReference type="Gene3D" id="2.60.40.1400">
    <property type="entry name" value="G protein-activated inward rectifier potassium channel 1"/>
    <property type="match status" value="1"/>
</dbReference>
<keyword evidence="6" id="KW-0630">Potassium</keyword>
<dbReference type="OrthoDB" id="9799090at2"/>
<evidence type="ECO:0000313" key="15">
    <source>
        <dbReference type="Proteomes" id="UP000010473"/>
    </source>
</evidence>
<dbReference type="GO" id="GO:0005242">
    <property type="term" value="F:inward rectifier potassium channel activity"/>
    <property type="evidence" value="ECO:0007669"/>
    <property type="project" value="InterPro"/>
</dbReference>
<protein>
    <submittedName>
        <fullName evidence="14">Ion transport 2 domain protein</fullName>
    </submittedName>
</protein>
<dbReference type="AlphaFoldDB" id="K9XUU0"/>
<evidence type="ECO:0000313" key="14">
    <source>
        <dbReference type="EMBL" id="AFZ36370.1"/>
    </source>
</evidence>
<dbReference type="Pfam" id="PF17655">
    <property type="entry name" value="IRK_C"/>
    <property type="match status" value="1"/>
</dbReference>
<dbReference type="EMBL" id="CP003653">
    <property type="protein sequence ID" value="AFZ36370.1"/>
    <property type="molecule type" value="Genomic_DNA"/>
</dbReference>
<sequence length="322" mass="37028">MRLRPNWLRLKKFDSFSNPIRLAKRDGKFEIDGMGSWRSYFDDPYHLMLAIPWGGFFAIVALSYITINALFAVMYLLGGDCLDSPRPINFEDAFFFSVQTFGTIGYGVISPKTTYANIIVTFEAIASLITIALVTGLTFARFAKPTARVVFSKLAVIATHNGVPTLMFRMANHRRNYILETQTKVYLLRDEMTTEGEFYYRIRQLKLLRSRSPSFSLTWTAMHPIDENSPLYGLSPEILEKTHTQIMVSLTGIDEVASYTLNLHHVYAAHEILFNHRLMDIIYKSPNGDRYFHYANFHQVVPIEQGDIIPVKEKEQRQFGLN</sequence>
<keyword evidence="9 11" id="KW-0472">Membrane</keyword>
<evidence type="ECO:0000259" key="12">
    <source>
        <dbReference type="Pfam" id="PF07885"/>
    </source>
</evidence>
<keyword evidence="5" id="KW-0851">Voltage-gated channel</keyword>
<dbReference type="InterPro" id="IPR016449">
    <property type="entry name" value="K_chnl_inward-rec_Kir"/>
</dbReference>
<gene>
    <name evidence="14" type="ordered locus">Sta7437_2850</name>
</gene>
<dbReference type="GO" id="GO:0034765">
    <property type="term" value="P:regulation of monoatomic ion transmembrane transport"/>
    <property type="evidence" value="ECO:0007669"/>
    <property type="project" value="TreeGrafter"/>
</dbReference>
<feature type="transmembrane region" description="Helical" evidence="11">
    <location>
        <begin position="50"/>
        <end position="77"/>
    </location>
</feature>
<feature type="transmembrane region" description="Helical" evidence="11">
    <location>
        <begin position="115"/>
        <end position="139"/>
    </location>
</feature>
<feature type="domain" description="Potassium channel" evidence="12">
    <location>
        <begin position="67"/>
        <end position="141"/>
    </location>
</feature>
<evidence type="ECO:0000256" key="1">
    <source>
        <dbReference type="ARBA" id="ARBA00004141"/>
    </source>
</evidence>
<keyword evidence="15" id="KW-1185">Reference proteome</keyword>
<dbReference type="GO" id="GO:0034702">
    <property type="term" value="C:monoatomic ion channel complex"/>
    <property type="evidence" value="ECO:0007669"/>
    <property type="project" value="UniProtKB-KW"/>
</dbReference>
<dbReference type="InterPro" id="IPR041647">
    <property type="entry name" value="IRK_C"/>
</dbReference>
<feature type="transmembrane region" description="Helical" evidence="11">
    <location>
        <begin position="89"/>
        <end position="109"/>
    </location>
</feature>
<dbReference type="InterPro" id="IPR013518">
    <property type="entry name" value="K_chnl_inward-rec_Kir_cyto"/>
</dbReference>
<keyword evidence="8" id="KW-0406">Ion transport</keyword>
<comment type="subcellular location">
    <subcellularLocation>
        <location evidence="1">Membrane</location>
        <topology evidence="1">Multi-pass membrane protein</topology>
    </subcellularLocation>
</comment>
<dbReference type="GO" id="GO:1990573">
    <property type="term" value="P:potassium ion import across plasma membrane"/>
    <property type="evidence" value="ECO:0007669"/>
    <property type="project" value="TreeGrafter"/>
</dbReference>
<dbReference type="InterPro" id="IPR013099">
    <property type="entry name" value="K_chnl_dom"/>
</dbReference>
<dbReference type="Proteomes" id="UP000010473">
    <property type="component" value="Chromosome"/>
</dbReference>
<evidence type="ECO:0000256" key="7">
    <source>
        <dbReference type="ARBA" id="ARBA00022989"/>
    </source>
</evidence>
<keyword evidence="10" id="KW-0407">Ion channel</keyword>
<evidence type="ECO:0000259" key="13">
    <source>
        <dbReference type="Pfam" id="PF17655"/>
    </source>
</evidence>
<dbReference type="PATRIC" id="fig|111780.3.peg.2965"/>
<keyword evidence="7 11" id="KW-1133">Transmembrane helix</keyword>
<keyword evidence="3" id="KW-0633">Potassium transport</keyword>
<evidence type="ECO:0000256" key="2">
    <source>
        <dbReference type="ARBA" id="ARBA00022448"/>
    </source>
</evidence>
<dbReference type="InterPro" id="IPR014756">
    <property type="entry name" value="Ig_E-set"/>
</dbReference>
<name>K9XUU0_STAC7</name>
<dbReference type="eggNOG" id="COG0395">
    <property type="taxonomic scope" value="Bacteria"/>
</dbReference>
<proteinExistence type="predicted"/>
<feature type="domain" description="Inward rectifier potassium channel C-terminal" evidence="13">
    <location>
        <begin position="149"/>
        <end position="308"/>
    </location>
</feature>
<dbReference type="SUPFAM" id="SSF81324">
    <property type="entry name" value="Voltage-gated potassium channels"/>
    <property type="match status" value="1"/>
</dbReference>
<organism evidence="14 15">
    <name type="scientific">Stanieria cyanosphaera (strain ATCC 29371 / PCC 7437)</name>
    <dbReference type="NCBI Taxonomy" id="111780"/>
    <lineage>
        <taxon>Bacteria</taxon>
        <taxon>Bacillati</taxon>
        <taxon>Cyanobacteriota</taxon>
        <taxon>Cyanophyceae</taxon>
        <taxon>Pleurocapsales</taxon>
        <taxon>Dermocarpellaceae</taxon>
        <taxon>Stanieria</taxon>
    </lineage>
</organism>
<evidence type="ECO:0000256" key="3">
    <source>
        <dbReference type="ARBA" id="ARBA00022538"/>
    </source>
</evidence>
<keyword evidence="4 11" id="KW-0812">Transmembrane</keyword>
<dbReference type="PANTHER" id="PTHR11767">
    <property type="entry name" value="INWARD RECTIFIER POTASSIUM CHANNEL"/>
    <property type="match status" value="1"/>
</dbReference>
<dbReference type="PANTHER" id="PTHR11767:SF102">
    <property type="entry name" value="INWARDLY RECTIFYING POTASSIUM CHANNEL 1, ISOFORM F"/>
    <property type="match status" value="1"/>
</dbReference>
<dbReference type="Gene3D" id="1.10.287.70">
    <property type="match status" value="1"/>
</dbReference>
<dbReference type="STRING" id="111780.Sta7437_2850"/>
<dbReference type="GO" id="GO:0005886">
    <property type="term" value="C:plasma membrane"/>
    <property type="evidence" value="ECO:0007669"/>
    <property type="project" value="TreeGrafter"/>
</dbReference>
<dbReference type="SUPFAM" id="SSF81296">
    <property type="entry name" value="E set domains"/>
    <property type="match status" value="1"/>
</dbReference>
<dbReference type="KEGG" id="scs:Sta7437_2850"/>
<dbReference type="HOGENOM" id="CLU_022738_2_0_3"/>
<evidence type="ECO:0000256" key="9">
    <source>
        <dbReference type="ARBA" id="ARBA00023136"/>
    </source>
</evidence>
<dbReference type="Pfam" id="PF07885">
    <property type="entry name" value="Ion_trans_2"/>
    <property type="match status" value="1"/>
</dbReference>
<evidence type="ECO:0000256" key="8">
    <source>
        <dbReference type="ARBA" id="ARBA00023065"/>
    </source>
</evidence>
<evidence type="ECO:0000256" key="4">
    <source>
        <dbReference type="ARBA" id="ARBA00022692"/>
    </source>
</evidence>
<evidence type="ECO:0000256" key="6">
    <source>
        <dbReference type="ARBA" id="ARBA00022958"/>
    </source>
</evidence>
<accession>K9XUU0</accession>
<keyword evidence="2" id="KW-0813">Transport</keyword>
<evidence type="ECO:0000256" key="11">
    <source>
        <dbReference type="SAM" id="Phobius"/>
    </source>
</evidence>
<evidence type="ECO:0000256" key="5">
    <source>
        <dbReference type="ARBA" id="ARBA00022882"/>
    </source>
</evidence>